<sequence>MTVDEQRGAPRRSGFGGGVMLLIGLLVGIALTAAAGVFLLGIGWATPLKAQPVISASPTPSPSPTPTADDSTAEPGAVSDECVRAAEYNLVVEQAVDELAAGAQAQDAKALQETFDKLQDARETADGASEACLAQAGKTPQAGESPQGEESPEPAESPSPEPSPSASPTR</sequence>
<evidence type="ECO:0000256" key="2">
    <source>
        <dbReference type="SAM" id="Phobius"/>
    </source>
</evidence>
<dbReference type="AlphaFoldDB" id="A0A1G9I318"/>
<name>A0A1G9I318_9ACTN</name>
<keyword evidence="4" id="KW-1185">Reference proteome</keyword>
<evidence type="ECO:0000313" key="4">
    <source>
        <dbReference type="Proteomes" id="UP000199475"/>
    </source>
</evidence>
<keyword evidence="2" id="KW-0812">Transmembrane</keyword>
<organism evidence="3 4">
    <name type="scientific">Tessaracoccus oleiagri</name>
    <dbReference type="NCBI Taxonomy" id="686624"/>
    <lineage>
        <taxon>Bacteria</taxon>
        <taxon>Bacillati</taxon>
        <taxon>Actinomycetota</taxon>
        <taxon>Actinomycetes</taxon>
        <taxon>Propionibacteriales</taxon>
        <taxon>Propionibacteriaceae</taxon>
        <taxon>Tessaracoccus</taxon>
    </lineage>
</organism>
<feature type="region of interest" description="Disordered" evidence="1">
    <location>
        <begin position="119"/>
        <end position="170"/>
    </location>
</feature>
<dbReference type="STRING" id="686624.SAMN04488242_0696"/>
<feature type="transmembrane region" description="Helical" evidence="2">
    <location>
        <begin position="21"/>
        <end position="45"/>
    </location>
</feature>
<evidence type="ECO:0000256" key="1">
    <source>
        <dbReference type="SAM" id="MobiDB-lite"/>
    </source>
</evidence>
<feature type="region of interest" description="Disordered" evidence="1">
    <location>
        <begin position="55"/>
        <end position="79"/>
    </location>
</feature>
<proteinExistence type="predicted"/>
<gene>
    <name evidence="3" type="ORF">SAMN04488242_0696</name>
</gene>
<keyword evidence="2" id="KW-1133">Transmembrane helix</keyword>
<protein>
    <submittedName>
        <fullName evidence="3">Uncharacterized protein</fullName>
    </submittedName>
</protein>
<dbReference type="Proteomes" id="UP000199475">
    <property type="component" value="Unassembled WGS sequence"/>
</dbReference>
<feature type="compositionally biased region" description="Low complexity" evidence="1">
    <location>
        <begin position="142"/>
        <end position="154"/>
    </location>
</feature>
<evidence type="ECO:0000313" key="3">
    <source>
        <dbReference type="EMBL" id="SDL19638.1"/>
    </source>
</evidence>
<dbReference type="EMBL" id="FNGP01000001">
    <property type="protein sequence ID" value="SDL19638.1"/>
    <property type="molecule type" value="Genomic_DNA"/>
</dbReference>
<keyword evidence="2" id="KW-0472">Membrane</keyword>
<accession>A0A1G9I318</accession>
<feature type="compositionally biased region" description="Pro residues" evidence="1">
    <location>
        <begin position="155"/>
        <end position="170"/>
    </location>
</feature>
<reference evidence="3 4" key="1">
    <citation type="submission" date="2016-10" db="EMBL/GenBank/DDBJ databases">
        <authorList>
            <person name="de Groot N.N."/>
        </authorList>
    </citation>
    <scope>NUCLEOTIDE SEQUENCE [LARGE SCALE GENOMIC DNA]</scope>
    <source>
        <strain evidence="3 4">CGMCC 1.9159</strain>
    </source>
</reference>